<keyword evidence="17" id="KW-1185">Reference proteome</keyword>
<keyword evidence="4" id="KW-0997">Cell inner membrane</keyword>
<dbReference type="EMBL" id="LDXT01000075">
    <property type="protein sequence ID" value="KRT55681.1"/>
    <property type="molecule type" value="Genomic_DNA"/>
</dbReference>
<proteinExistence type="inferred from homology"/>
<dbReference type="CDD" id="cd03789">
    <property type="entry name" value="GT9_LPS_heptosyltransferase"/>
    <property type="match status" value="1"/>
</dbReference>
<comment type="subcellular location">
    <subcellularLocation>
        <location evidence="1">Cell inner membrane</location>
        <topology evidence="1">Peripheral membrane protein</topology>
        <orientation evidence="1">Cytoplasmic side</orientation>
    </subcellularLocation>
</comment>
<dbReference type="PATRIC" id="fig|54398.3.peg.2375"/>
<dbReference type="Pfam" id="PF01075">
    <property type="entry name" value="Glyco_transf_9"/>
    <property type="match status" value="1"/>
</dbReference>
<keyword evidence="6 15" id="KW-0808">Transferase</keyword>
<sequence>MRVLLVKTSSLGDLIHSLPALSDAQRAIPGIRFDWLVEEGFGEIPAWHPAVEQVIPVALRRWRKAPLKAWRSGEWRRFRTLLREREYDLVIDAQGLLKSALLAVQARGEVVGLDVDSAREPLAFLGYDRCFSVAKGQHAVARLRQLFAAALGYPLPESAADFGIVSRFQQADPAAPPYLFFLHGTTWQSKHYPEAQWRELIGLAAEAGFKVQLSWGSPAERERGLRLVKSSASAKLMPRLQLSELAALLAGAAGVVSVDTGLAHLAGALGVPSVVLFGPTAAGLTGLIGARQQNLQAAMKCAPCLRRRCPLSDLGEPLCFQTLPPPQVFAQLQANMAQSLPDPE</sequence>
<keyword evidence="5" id="KW-0328">Glycosyltransferase</keyword>
<reference evidence="16 17" key="1">
    <citation type="submission" date="2015-11" db="EMBL/GenBank/DDBJ databases">
        <title>The genome of Candidatus Endoriftia persephone in Ridgeia piscesae and population structure of the North Eastern Pacific vestimentiferan symbionts.</title>
        <authorList>
            <person name="Perez M."/>
            <person name="Juniper K.S."/>
        </authorList>
    </citation>
    <scope>NUCLEOTIDE SEQUENCE [LARGE SCALE GENOMIC DNA]</scope>
    <source>
        <strain evidence="15">Ind10</strain>
        <strain evidence="14">Ind11</strain>
    </source>
</reference>
<dbReference type="Proteomes" id="UP000051276">
    <property type="component" value="Unassembled WGS sequence"/>
</dbReference>
<comment type="pathway">
    <text evidence="2">Bacterial outer membrane biogenesis; LPS core biosynthesis.</text>
</comment>
<dbReference type="GO" id="GO:0005829">
    <property type="term" value="C:cytosol"/>
    <property type="evidence" value="ECO:0007669"/>
    <property type="project" value="TreeGrafter"/>
</dbReference>
<dbReference type="Proteomes" id="UP000051634">
    <property type="component" value="Unassembled WGS sequence"/>
</dbReference>
<protein>
    <recommendedName>
        <fullName evidence="11">Lipopolysaccharide heptosyltransferase 1</fullName>
        <ecNumber evidence="10">2.4.99.23</ecNumber>
    </recommendedName>
    <alternativeName>
        <fullName evidence="12">ADP-heptose:lipopolysaccharide heptosyltransferase I</fullName>
    </alternativeName>
</protein>
<evidence type="ECO:0000313" key="16">
    <source>
        <dbReference type="Proteomes" id="UP000051276"/>
    </source>
</evidence>
<dbReference type="OrthoDB" id="9767552at2"/>
<evidence type="ECO:0000256" key="11">
    <source>
        <dbReference type="ARBA" id="ARBA00044190"/>
    </source>
</evidence>
<keyword evidence="8" id="KW-0472">Membrane</keyword>
<dbReference type="GO" id="GO:0005886">
    <property type="term" value="C:plasma membrane"/>
    <property type="evidence" value="ECO:0007669"/>
    <property type="project" value="UniProtKB-SubCell"/>
</dbReference>
<dbReference type="PANTHER" id="PTHR30160:SF19">
    <property type="entry name" value="LIPOPOLYSACCHARIDE HEPTOSYLTRANSFERASE 1"/>
    <property type="match status" value="1"/>
</dbReference>
<comment type="caution">
    <text evidence="15">The sequence shown here is derived from an EMBL/GenBank/DDBJ whole genome shotgun (WGS) entry which is preliminary data.</text>
</comment>
<dbReference type="InterPro" id="IPR002201">
    <property type="entry name" value="Glyco_trans_9"/>
</dbReference>
<organism evidence="15 16">
    <name type="scientific">endosymbiont of Ridgeia piscesae</name>
    <dbReference type="NCBI Taxonomy" id="54398"/>
    <lineage>
        <taxon>Bacteria</taxon>
        <taxon>Pseudomonadati</taxon>
        <taxon>Pseudomonadota</taxon>
        <taxon>Gammaproteobacteria</taxon>
        <taxon>sulfur-oxidizing symbionts</taxon>
    </lineage>
</organism>
<evidence type="ECO:0000256" key="1">
    <source>
        <dbReference type="ARBA" id="ARBA00004515"/>
    </source>
</evidence>
<dbReference type="GO" id="GO:0009244">
    <property type="term" value="P:lipopolysaccharide core region biosynthetic process"/>
    <property type="evidence" value="ECO:0007669"/>
    <property type="project" value="InterPro"/>
</dbReference>
<evidence type="ECO:0000256" key="5">
    <source>
        <dbReference type="ARBA" id="ARBA00022676"/>
    </source>
</evidence>
<evidence type="ECO:0000313" key="17">
    <source>
        <dbReference type="Proteomes" id="UP000051634"/>
    </source>
</evidence>
<comment type="catalytic activity">
    <reaction evidence="13">
        <text>an alpha-Kdo-(2-&gt;4)-alpha-Kdo-(2-&gt;6)-lipid A + ADP-L-glycero-beta-D-manno-heptose = an L-alpha-D-Hep-(1-&gt;5)-[alpha-Kdo-(2-&gt;4)]-alpha-Kdo-(2-&gt;6)-lipid A + ADP + H(+)</text>
        <dbReference type="Rhea" id="RHEA:74067"/>
        <dbReference type="ChEBI" id="CHEBI:15378"/>
        <dbReference type="ChEBI" id="CHEBI:61506"/>
        <dbReference type="ChEBI" id="CHEBI:176431"/>
        <dbReference type="ChEBI" id="CHEBI:193068"/>
        <dbReference type="ChEBI" id="CHEBI:456216"/>
        <dbReference type="EC" id="2.4.99.23"/>
    </reaction>
</comment>
<dbReference type="STRING" id="54398.Ga0074115_12242"/>
<evidence type="ECO:0000313" key="14">
    <source>
        <dbReference type="EMBL" id="KRT55681.1"/>
    </source>
</evidence>
<dbReference type="InterPro" id="IPR011908">
    <property type="entry name" value="LipoPS_heptosylTferase-I"/>
</dbReference>
<dbReference type="InterPro" id="IPR051199">
    <property type="entry name" value="LPS_LOS_Heptosyltrfase"/>
</dbReference>
<evidence type="ECO:0000256" key="13">
    <source>
        <dbReference type="ARBA" id="ARBA00049201"/>
    </source>
</evidence>
<evidence type="ECO:0000256" key="2">
    <source>
        <dbReference type="ARBA" id="ARBA00004713"/>
    </source>
</evidence>
<dbReference type="SUPFAM" id="SSF53756">
    <property type="entry name" value="UDP-Glycosyltransferase/glycogen phosphorylase"/>
    <property type="match status" value="1"/>
</dbReference>
<evidence type="ECO:0000313" key="15">
    <source>
        <dbReference type="EMBL" id="KRT57516.1"/>
    </source>
</evidence>
<evidence type="ECO:0000256" key="7">
    <source>
        <dbReference type="ARBA" id="ARBA00022985"/>
    </source>
</evidence>
<gene>
    <name evidence="14" type="ORF">Ga0074115_12242</name>
    <name evidence="15" type="ORF">Ga0076813_11682</name>
</gene>
<dbReference type="EMBL" id="LMXI01000526">
    <property type="protein sequence ID" value="KRT57516.1"/>
    <property type="molecule type" value="Genomic_DNA"/>
</dbReference>
<evidence type="ECO:0000256" key="4">
    <source>
        <dbReference type="ARBA" id="ARBA00022519"/>
    </source>
</evidence>
<name>A0A0T5Z3N5_9GAMM</name>
<evidence type="ECO:0000256" key="3">
    <source>
        <dbReference type="ARBA" id="ARBA00022475"/>
    </source>
</evidence>
<evidence type="ECO:0000256" key="8">
    <source>
        <dbReference type="ARBA" id="ARBA00023136"/>
    </source>
</evidence>
<evidence type="ECO:0000256" key="6">
    <source>
        <dbReference type="ARBA" id="ARBA00022679"/>
    </source>
</evidence>
<dbReference type="AlphaFoldDB" id="A0A0T5Z3N5"/>
<keyword evidence="7" id="KW-0448">Lipopolysaccharide biosynthesis</keyword>
<evidence type="ECO:0000256" key="10">
    <source>
        <dbReference type="ARBA" id="ARBA00044041"/>
    </source>
</evidence>
<dbReference type="NCBIfam" id="TIGR02193">
    <property type="entry name" value="heptsyl_trn_I"/>
    <property type="match status" value="1"/>
</dbReference>
<keyword evidence="3" id="KW-1003">Cell membrane</keyword>
<comment type="similarity">
    <text evidence="9">Belongs to the glycosyltransferase 9 family.</text>
</comment>
<dbReference type="Gene3D" id="3.40.50.2000">
    <property type="entry name" value="Glycogen Phosphorylase B"/>
    <property type="match status" value="2"/>
</dbReference>
<dbReference type="RefSeq" id="WP_057957109.1">
    <property type="nucleotide sequence ID" value="NZ_KQ556998.1"/>
</dbReference>
<evidence type="ECO:0000256" key="12">
    <source>
        <dbReference type="ARBA" id="ARBA00044330"/>
    </source>
</evidence>
<accession>A0A0T5Z3N5</accession>
<dbReference type="EC" id="2.4.99.23" evidence="10"/>
<dbReference type="PANTHER" id="PTHR30160">
    <property type="entry name" value="TETRAACYLDISACCHARIDE 4'-KINASE-RELATED"/>
    <property type="match status" value="1"/>
</dbReference>
<dbReference type="GO" id="GO:0008713">
    <property type="term" value="F:ADP-heptose-lipopolysaccharide heptosyltransferase activity"/>
    <property type="evidence" value="ECO:0007669"/>
    <property type="project" value="TreeGrafter"/>
</dbReference>
<evidence type="ECO:0000256" key="9">
    <source>
        <dbReference type="ARBA" id="ARBA00043995"/>
    </source>
</evidence>